<reference evidence="3" key="1">
    <citation type="submission" date="2019-11" db="EMBL/GenBank/DDBJ databases">
        <title>Microbial mats filling the niche in hypersaline microbial mats.</title>
        <authorList>
            <person name="Wong H.L."/>
            <person name="Macleod F.I."/>
            <person name="White R.A. III"/>
            <person name="Burns B.P."/>
        </authorList>
    </citation>
    <scope>NUCLEOTIDE SEQUENCE</scope>
    <source>
        <strain evidence="3">Rbin_158</strain>
    </source>
</reference>
<gene>
    <name evidence="3" type="ORF">GF339_15225</name>
</gene>
<evidence type="ECO:0000256" key="1">
    <source>
        <dbReference type="ARBA" id="ARBA00022801"/>
    </source>
</evidence>
<dbReference type="Proteomes" id="UP000649604">
    <property type="component" value="Unassembled WGS sequence"/>
</dbReference>
<dbReference type="GO" id="GO:0030288">
    <property type="term" value="C:outer membrane-bounded periplasmic space"/>
    <property type="evidence" value="ECO:0007669"/>
    <property type="project" value="TreeGrafter"/>
</dbReference>
<dbReference type="InterPro" id="IPR050695">
    <property type="entry name" value="N-acetylmuramoyl_amidase_3"/>
</dbReference>
<protein>
    <recommendedName>
        <fullName evidence="2">MurNAc-LAA domain-containing protein</fullName>
    </recommendedName>
</protein>
<dbReference type="Gene3D" id="3.40.630.40">
    <property type="entry name" value="Zn-dependent exopeptidases"/>
    <property type="match status" value="1"/>
</dbReference>
<dbReference type="GO" id="GO:0008745">
    <property type="term" value="F:N-acetylmuramoyl-L-alanine amidase activity"/>
    <property type="evidence" value="ECO:0007669"/>
    <property type="project" value="InterPro"/>
</dbReference>
<dbReference type="PANTHER" id="PTHR30404">
    <property type="entry name" value="N-ACETYLMURAMOYL-L-ALANINE AMIDASE"/>
    <property type="match status" value="1"/>
</dbReference>
<dbReference type="EMBL" id="WJJP01000499">
    <property type="protein sequence ID" value="MBD3325937.1"/>
    <property type="molecule type" value="Genomic_DNA"/>
</dbReference>
<dbReference type="CDD" id="cd02696">
    <property type="entry name" value="MurNAc-LAA"/>
    <property type="match status" value="1"/>
</dbReference>
<evidence type="ECO:0000313" key="3">
    <source>
        <dbReference type="EMBL" id="MBD3325937.1"/>
    </source>
</evidence>
<organism evidence="3 4">
    <name type="scientific">candidate division KSB3 bacterium</name>
    <dbReference type="NCBI Taxonomy" id="2044937"/>
    <lineage>
        <taxon>Bacteria</taxon>
        <taxon>candidate division KSB3</taxon>
    </lineage>
</organism>
<evidence type="ECO:0000259" key="2">
    <source>
        <dbReference type="SMART" id="SM00646"/>
    </source>
</evidence>
<proteinExistence type="predicted"/>
<dbReference type="SUPFAM" id="SSF53187">
    <property type="entry name" value="Zn-dependent exopeptidases"/>
    <property type="match status" value="1"/>
</dbReference>
<dbReference type="SMART" id="SM00646">
    <property type="entry name" value="Ami_3"/>
    <property type="match status" value="1"/>
</dbReference>
<comment type="caution">
    <text evidence="3">The sequence shown here is derived from an EMBL/GenBank/DDBJ whole genome shotgun (WGS) entry which is preliminary data.</text>
</comment>
<dbReference type="PANTHER" id="PTHR30404:SF0">
    <property type="entry name" value="N-ACETYLMURAMOYL-L-ALANINE AMIDASE AMIC"/>
    <property type="match status" value="1"/>
</dbReference>
<dbReference type="AlphaFoldDB" id="A0A9D5JX53"/>
<accession>A0A9D5JX53</accession>
<feature type="domain" description="MurNAc-LAA" evidence="2">
    <location>
        <begin position="25"/>
        <end position="161"/>
    </location>
</feature>
<sequence>MIRRLGVRVILTREGDDFVSSEHRTTIANSNRADVFLSLHVNNTLSASVSGFEVYIMDYGSLELPEGYEALSAQSQVLDYAQAKYIDQSTALAEDIITAYQSRDGGRSSVVKRAPLFTLKGATMPAVHVEVGYSSNDRDHQLLLQEEFHQVLIAAMTDGLAAFQKERE</sequence>
<dbReference type="Pfam" id="PF01520">
    <property type="entry name" value="Amidase_3"/>
    <property type="match status" value="1"/>
</dbReference>
<keyword evidence="1" id="KW-0378">Hydrolase</keyword>
<dbReference type="GO" id="GO:0009253">
    <property type="term" value="P:peptidoglycan catabolic process"/>
    <property type="evidence" value="ECO:0007669"/>
    <property type="project" value="InterPro"/>
</dbReference>
<dbReference type="InterPro" id="IPR002508">
    <property type="entry name" value="MurNAc-LAA_cat"/>
</dbReference>
<evidence type="ECO:0000313" key="4">
    <source>
        <dbReference type="Proteomes" id="UP000649604"/>
    </source>
</evidence>
<name>A0A9D5JX53_9BACT</name>